<keyword evidence="6 7" id="KW-0012">Acyltransferase</keyword>
<dbReference type="GO" id="GO:0005886">
    <property type="term" value="C:plasma membrane"/>
    <property type="evidence" value="ECO:0007669"/>
    <property type="project" value="UniProtKB-SubCell"/>
</dbReference>
<sequence length="345" mass="40154">MSEFSERPIEERISGHASFLHRNTPWWKRLQITLVDCLVFMFGCVLWLGGRPLRRLLIRGLSAGAYRLMRKKQYIAEINLDLAYNNSLSQAEKTRIIRAMYTHFARGVLDLVFDWVYWPPKKIARFVTAEGRERLAAMQNADEGSSLVCCHLGNPDLTLKLVRAVDFDLHVMYKGFKSPWFDRYIARKRLRVGSGLIEVPTSRHRIVNGKRQKIGQGSIRDEVRTLFDQGHCVGFLADQHANRGGLRMDVLGVPDTPTQTGAWSYLITNNVPFLLVVGVYTDNDEIRWHCSEILRPQDQGDEEATLRHTIGRANAWFEELIRQYPEQYFWGHRRFDRHHYEKPRA</sequence>
<evidence type="ECO:0000256" key="6">
    <source>
        <dbReference type="ARBA" id="ARBA00023315"/>
    </source>
</evidence>
<dbReference type="RefSeq" id="WP_083561167.1">
    <property type="nucleotide sequence ID" value="NZ_AQQV01000002.1"/>
</dbReference>
<dbReference type="Pfam" id="PF03279">
    <property type="entry name" value="Lip_A_acyltrans"/>
    <property type="match status" value="1"/>
</dbReference>
<keyword evidence="2" id="KW-1003">Cell membrane</keyword>
<comment type="caution">
    <text evidence="7">The sequence shown here is derived from an EMBL/GenBank/DDBJ whole genome shotgun (WGS) entry which is preliminary data.</text>
</comment>
<dbReference type="PANTHER" id="PTHR30606">
    <property type="entry name" value="LIPID A BIOSYNTHESIS LAUROYL ACYLTRANSFERASE"/>
    <property type="match status" value="1"/>
</dbReference>
<dbReference type="GO" id="GO:0016746">
    <property type="term" value="F:acyltransferase activity"/>
    <property type="evidence" value="ECO:0007669"/>
    <property type="project" value="UniProtKB-KW"/>
</dbReference>
<evidence type="ECO:0000256" key="2">
    <source>
        <dbReference type="ARBA" id="ARBA00022475"/>
    </source>
</evidence>
<keyword evidence="4 7" id="KW-0808">Transferase</keyword>
<evidence type="ECO:0000256" key="1">
    <source>
        <dbReference type="ARBA" id="ARBA00004533"/>
    </source>
</evidence>
<evidence type="ECO:0000256" key="5">
    <source>
        <dbReference type="ARBA" id="ARBA00023136"/>
    </source>
</evidence>
<dbReference type="GO" id="GO:0009247">
    <property type="term" value="P:glycolipid biosynthetic process"/>
    <property type="evidence" value="ECO:0007669"/>
    <property type="project" value="UniProtKB-ARBA"/>
</dbReference>
<evidence type="ECO:0000313" key="8">
    <source>
        <dbReference type="Proteomes" id="UP000192342"/>
    </source>
</evidence>
<dbReference type="Proteomes" id="UP000192342">
    <property type="component" value="Unassembled WGS sequence"/>
</dbReference>
<keyword evidence="8" id="KW-1185">Reference proteome</keyword>
<keyword evidence="3" id="KW-0997">Cell inner membrane</keyword>
<proteinExistence type="predicted"/>
<gene>
    <name evidence="7" type="ORF">ATO7_07937</name>
</gene>
<reference evidence="7 8" key="1">
    <citation type="submission" date="2013-04" db="EMBL/GenBank/DDBJ databases">
        <title>Oceanococcus atlanticus 22II-S10r2 Genome Sequencing.</title>
        <authorList>
            <person name="Lai Q."/>
            <person name="Li G."/>
            <person name="Shao Z."/>
        </authorList>
    </citation>
    <scope>NUCLEOTIDE SEQUENCE [LARGE SCALE GENOMIC DNA]</scope>
    <source>
        <strain evidence="7 8">22II-S10r2</strain>
    </source>
</reference>
<dbReference type="AlphaFoldDB" id="A0A1Y1SE52"/>
<evidence type="ECO:0000256" key="3">
    <source>
        <dbReference type="ARBA" id="ARBA00022519"/>
    </source>
</evidence>
<dbReference type="OrthoDB" id="9803456at2"/>
<evidence type="ECO:0000256" key="4">
    <source>
        <dbReference type="ARBA" id="ARBA00022679"/>
    </source>
</evidence>
<accession>A0A1Y1SE52</accession>
<keyword evidence="5" id="KW-0472">Membrane</keyword>
<protein>
    <submittedName>
        <fullName evidence="7">Lipid A lauroyl acyltransferase</fullName>
    </submittedName>
</protein>
<dbReference type="STRING" id="1317117.ATO7_07937"/>
<dbReference type="PANTHER" id="PTHR30606:SF10">
    <property type="entry name" value="PHOSPHATIDYLINOSITOL MANNOSIDE ACYLTRANSFERASE"/>
    <property type="match status" value="1"/>
</dbReference>
<organism evidence="7 8">
    <name type="scientific">Oceanococcus atlanticus</name>
    <dbReference type="NCBI Taxonomy" id="1317117"/>
    <lineage>
        <taxon>Bacteria</taxon>
        <taxon>Pseudomonadati</taxon>
        <taxon>Pseudomonadota</taxon>
        <taxon>Gammaproteobacteria</taxon>
        <taxon>Chromatiales</taxon>
        <taxon>Oceanococcaceae</taxon>
        <taxon>Oceanococcus</taxon>
    </lineage>
</organism>
<evidence type="ECO:0000313" key="7">
    <source>
        <dbReference type="EMBL" id="ORE86953.1"/>
    </source>
</evidence>
<dbReference type="CDD" id="cd07984">
    <property type="entry name" value="LPLAT_LABLAT-like"/>
    <property type="match status" value="1"/>
</dbReference>
<comment type="subcellular location">
    <subcellularLocation>
        <location evidence="1">Cell inner membrane</location>
    </subcellularLocation>
</comment>
<name>A0A1Y1SE52_9GAMM</name>
<dbReference type="InterPro" id="IPR004960">
    <property type="entry name" value="LipA_acyltrans"/>
</dbReference>
<dbReference type="EMBL" id="AQQV01000002">
    <property type="protein sequence ID" value="ORE86953.1"/>
    <property type="molecule type" value="Genomic_DNA"/>
</dbReference>